<comment type="cofactor">
    <cofactor evidence="1">
        <name>Mg(2+)</name>
        <dbReference type="ChEBI" id="CHEBI:18420"/>
    </cofactor>
</comment>
<sequence>MIHIDVPKEKLTAFCRKRHIRWMACFGSAVRDDFGPDSDVDVLVEFAPDHTPGWEIVDIEEDLSALLGGRKVDLINPKYLNRRLRDRVLAEAEVLYAEG</sequence>
<keyword evidence="7" id="KW-0460">Magnesium</keyword>
<dbReference type="InterPro" id="IPR043519">
    <property type="entry name" value="NT_sf"/>
</dbReference>
<keyword evidence="10" id="KW-1185">Reference proteome</keyword>
<gene>
    <name evidence="9" type="ordered locus">Desti_4430</name>
</gene>
<feature type="domain" description="Polymerase beta nucleotidyltransferase" evidence="8">
    <location>
        <begin position="9"/>
        <end position="97"/>
    </location>
</feature>
<accession>I4CBX1</accession>
<keyword evidence="3" id="KW-0548">Nucleotidyltransferase</keyword>
<dbReference type="GO" id="GO:0016779">
    <property type="term" value="F:nucleotidyltransferase activity"/>
    <property type="evidence" value="ECO:0007669"/>
    <property type="project" value="UniProtKB-KW"/>
</dbReference>
<organism evidence="9 10">
    <name type="scientific">Desulfomonile tiedjei (strain ATCC 49306 / DSM 6799 / DCB-1)</name>
    <dbReference type="NCBI Taxonomy" id="706587"/>
    <lineage>
        <taxon>Bacteria</taxon>
        <taxon>Pseudomonadati</taxon>
        <taxon>Thermodesulfobacteriota</taxon>
        <taxon>Desulfomonilia</taxon>
        <taxon>Desulfomonilales</taxon>
        <taxon>Desulfomonilaceae</taxon>
        <taxon>Desulfomonile</taxon>
    </lineage>
</organism>
<evidence type="ECO:0000313" key="9">
    <source>
        <dbReference type="EMBL" id="AFM27062.1"/>
    </source>
</evidence>
<dbReference type="GO" id="GO:0046872">
    <property type="term" value="F:metal ion binding"/>
    <property type="evidence" value="ECO:0007669"/>
    <property type="project" value="UniProtKB-KW"/>
</dbReference>
<dbReference type="InterPro" id="IPR041633">
    <property type="entry name" value="Polbeta"/>
</dbReference>
<evidence type="ECO:0000256" key="6">
    <source>
        <dbReference type="ARBA" id="ARBA00022840"/>
    </source>
</evidence>
<dbReference type="Proteomes" id="UP000006055">
    <property type="component" value="Chromosome"/>
</dbReference>
<evidence type="ECO:0000256" key="1">
    <source>
        <dbReference type="ARBA" id="ARBA00001946"/>
    </source>
</evidence>
<dbReference type="KEGG" id="dti:Desti_4430"/>
<evidence type="ECO:0000256" key="3">
    <source>
        <dbReference type="ARBA" id="ARBA00022695"/>
    </source>
</evidence>
<proteinExistence type="predicted"/>
<dbReference type="PANTHER" id="PTHR33571">
    <property type="entry name" value="SSL8005 PROTEIN"/>
    <property type="match status" value="1"/>
</dbReference>
<keyword evidence="6" id="KW-0067">ATP-binding</keyword>
<dbReference type="CDD" id="cd05403">
    <property type="entry name" value="NT_KNTase_like"/>
    <property type="match status" value="1"/>
</dbReference>
<dbReference type="SUPFAM" id="SSF81301">
    <property type="entry name" value="Nucleotidyltransferase"/>
    <property type="match status" value="1"/>
</dbReference>
<dbReference type="InterPro" id="IPR052038">
    <property type="entry name" value="Type-VII_TA_antitoxin"/>
</dbReference>
<dbReference type="Gene3D" id="3.30.460.10">
    <property type="entry name" value="Beta Polymerase, domain 2"/>
    <property type="match status" value="1"/>
</dbReference>
<dbReference type="RefSeq" id="WP_014812177.1">
    <property type="nucleotide sequence ID" value="NC_018025.1"/>
</dbReference>
<dbReference type="OrthoDB" id="5422245at2"/>
<dbReference type="EMBL" id="CP003360">
    <property type="protein sequence ID" value="AFM27062.1"/>
    <property type="molecule type" value="Genomic_DNA"/>
</dbReference>
<keyword evidence="4" id="KW-0479">Metal-binding</keyword>
<dbReference type="eggNOG" id="COG1669">
    <property type="taxonomic scope" value="Bacteria"/>
</dbReference>
<evidence type="ECO:0000256" key="2">
    <source>
        <dbReference type="ARBA" id="ARBA00022679"/>
    </source>
</evidence>
<dbReference type="GO" id="GO:0005524">
    <property type="term" value="F:ATP binding"/>
    <property type="evidence" value="ECO:0007669"/>
    <property type="project" value="UniProtKB-KW"/>
</dbReference>
<dbReference type="PANTHER" id="PTHR33571:SF12">
    <property type="entry name" value="BSL3053 PROTEIN"/>
    <property type="match status" value="1"/>
</dbReference>
<evidence type="ECO:0000259" key="8">
    <source>
        <dbReference type="Pfam" id="PF18765"/>
    </source>
</evidence>
<reference evidence="10" key="1">
    <citation type="submission" date="2012-06" db="EMBL/GenBank/DDBJ databases">
        <title>Complete sequence of chromosome of Desulfomonile tiedjei DSM 6799.</title>
        <authorList>
            <person name="Lucas S."/>
            <person name="Copeland A."/>
            <person name="Lapidus A."/>
            <person name="Glavina del Rio T."/>
            <person name="Dalin E."/>
            <person name="Tice H."/>
            <person name="Bruce D."/>
            <person name="Goodwin L."/>
            <person name="Pitluck S."/>
            <person name="Peters L."/>
            <person name="Ovchinnikova G."/>
            <person name="Zeytun A."/>
            <person name="Lu M."/>
            <person name="Kyrpides N."/>
            <person name="Mavromatis K."/>
            <person name="Ivanova N."/>
            <person name="Brettin T."/>
            <person name="Detter J.C."/>
            <person name="Han C."/>
            <person name="Larimer F."/>
            <person name="Land M."/>
            <person name="Hauser L."/>
            <person name="Markowitz V."/>
            <person name="Cheng J.-F."/>
            <person name="Hugenholtz P."/>
            <person name="Woyke T."/>
            <person name="Wu D."/>
            <person name="Spring S."/>
            <person name="Schroeder M."/>
            <person name="Brambilla E."/>
            <person name="Klenk H.-P."/>
            <person name="Eisen J.A."/>
        </authorList>
    </citation>
    <scope>NUCLEOTIDE SEQUENCE [LARGE SCALE GENOMIC DNA]</scope>
    <source>
        <strain evidence="10">ATCC 49306 / DSM 6799 / DCB-1</strain>
    </source>
</reference>
<dbReference type="HOGENOM" id="CLU_130257_4_1_7"/>
<dbReference type="STRING" id="706587.Desti_4430"/>
<dbReference type="Pfam" id="PF18765">
    <property type="entry name" value="Polbeta"/>
    <property type="match status" value="1"/>
</dbReference>
<keyword evidence="5" id="KW-0547">Nucleotide-binding</keyword>
<name>I4CBX1_DESTA</name>
<keyword evidence="2 9" id="KW-0808">Transferase</keyword>
<protein>
    <submittedName>
        <fullName evidence="9">Putative nucleotidyltransferase</fullName>
    </submittedName>
</protein>
<evidence type="ECO:0000256" key="5">
    <source>
        <dbReference type="ARBA" id="ARBA00022741"/>
    </source>
</evidence>
<evidence type="ECO:0000313" key="10">
    <source>
        <dbReference type="Proteomes" id="UP000006055"/>
    </source>
</evidence>
<dbReference type="PATRIC" id="fig|706587.4.peg.5026"/>
<evidence type="ECO:0000256" key="7">
    <source>
        <dbReference type="ARBA" id="ARBA00022842"/>
    </source>
</evidence>
<evidence type="ECO:0000256" key="4">
    <source>
        <dbReference type="ARBA" id="ARBA00022723"/>
    </source>
</evidence>
<dbReference type="AlphaFoldDB" id="I4CBX1"/>